<dbReference type="AlphaFoldDB" id="A0A6N9TSZ8"/>
<proteinExistence type="inferred from homology"/>
<dbReference type="GO" id="GO:0055085">
    <property type="term" value="P:transmembrane transport"/>
    <property type="evidence" value="ECO:0007669"/>
    <property type="project" value="InterPro"/>
</dbReference>
<dbReference type="Proteomes" id="UP000469346">
    <property type="component" value="Unassembled WGS sequence"/>
</dbReference>
<sequence length="318" mass="35605">MDEEKDDPRRRIRGRATLAALLAPVLLAAAACDRDAPAPKPARRAAGGPPLRLGLLPEQNVFRQLERYEPIGVYLARHIGRPVRFRILGRYGNLIHNFRALRLDGAFFGSFTYALARKKLGVEILARPEGLDGRSTYFGLLFARRDGGIRSARDMRGKRFVFVDRATTAGYLLPLAYFRQHGITDPAAYFAETYFSGTHEDAIMDVLEGRADVGAAKNTVFARMARENPAVERELRILATSPEVPENGLAVRSDLDPALKRKLKDVLLGMAADPEGRRLLRAFGARRFIETRDADYRPVYDYAALAGLDLEHYDYLND</sequence>
<comment type="caution">
    <text evidence="3">The sequence shown here is derived from an EMBL/GenBank/DDBJ whole genome shotgun (WGS) entry which is preliminary data.</text>
</comment>
<comment type="similarity">
    <text evidence="1">Belongs to the phosphate/phosphite/phosphonate binding protein family.</text>
</comment>
<dbReference type="Gene3D" id="3.40.190.10">
    <property type="entry name" value="Periplasmic binding protein-like II"/>
    <property type="match status" value="2"/>
</dbReference>
<dbReference type="CDD" id="cd01071">
    <property type="entry name" value="PBP2_PhnD_like"/>
    <property type="match status" value="1"/>
</dbReference>
<dbReference type="EMBL" id="JAAGRR010000093">
    <property type="protein sequence ID" value="NDY42864.1"/>
    <property type="molecule type" value="Genomic_DNA"/>
</dbReference>
<keyword evidence="2" id="KW-0732">Signal</keyword>
<dbReference type="InterPro" id="IPR005770">
    <property type="entry name" value="PhnD"/>
</dbReference>
<protein>
    <submittedName>
        <fullName evidence="3">Phosphate/phosphite/phosphonate ABC transporter substrate-binding protein</fullName>
    </submittedName>
</protein>
<dbReference type="PANTHER" id="PTHR35841:SF1">
    <property type="entry name" value="PHOSPHONATES-BINDING PERIPLASMIC PROTEIN"/>
    <property type="match status" value="1"/>
</dbReference>
<evidence type="ECO:0000256" key="1">
    <source>
        <dbReference type="ARBA" id="ARBA00007162"/>
    </source>
</evidence>
<dbReference type="SUPFAM" id="SSF53850">
    <property type="entry name" value="Periplasmic binding protein-like II"/>
    <property type="match status" value="1"/>
</dbReference>
<dbReference type="RefSeq" id="WP_163298993.1">
    <property type="nucleotide sequence ID" value="NZ_JAAGRR010000093.1"/>
</dbReference>
<evidence type="ECO:0000313" key="3">
    <source>
        <dbReference type="EMBL" id="NDY42864.1"/>
    </source>
</evidence>
<dbReference type="NCBIfam" id="TIGR01098">
    <property type="entry name" value="3A0109s03R"/>
    <property type="match status" value="1"/>
</dbReference>
<name>A0A6N9TSZ8_DISTH</name>
<evidence type="ECO:0000256" key="2">
    <source>
        <dbReference type="ARBA" id="ARBA00022729"/>
    </source>
</evidence>
<dbReference type="PROSITE" id="PS51257">
    <property type="entry name" value="PROKAR_LIPOPROTEIN"/>
    <property type="match status" value="1"/>
</dbReference>
<dbReference type="PANTHER" id="PTHR35841">
    <property type="entry name" value="PHOSPHONATES-BINDING PERIPLASMIC PROTEIN"/>
    <property type="match status" value="1"/>
</dbReference>
<gene>
    <name evidence="3" type="ORF">G3N55_08410</name>
</gene>
<dbReference type="GO" id="GO:0043190">
    <property type="term" value="C:ATP-binding cassette (ABC) transporter complex"/>
    <property type="evidence" value="ECO:0007669"/>
    <property type="project" value="InterPro"/>
</dbReference>
<keyword evidence="4" id="KW-1185">Reference proteome</keyword>
<reference evidence="3 4" key="1">
    <citation type="submission" date="2020-02" db="EMBL/GenBank/DDBJ databases">
        <title>Comparative genomics of sulfur disproportionating microorganisms.</title>
        <authorList>
            <person name="Ward L.M."/>
            <person name="Bertran E."/>
            <person name="Johnston D.T."/>
        </authorList>
    </citation>
    <scope>NUCLEOTIDE SEQUENCE [LARGE SCALE GENOMIC DNA]</scope>
    <source>
        <strain evidence="3 4">DSM 100025</strain>
    </source>
</reference>
<dbReference type="Pfam" id="PF12974">
    <property type="entry name" value="Phosphonate-bd"/>
    <property type="match status" value="1"/>
</dbReference>
<accession>A0A6N9TSZ8</accession>
<evidence type="ECO:0000313" key="4">
    <source>
        <dbReference type="Proteomes" id="UP000469346"/>
    </source>
</evidence>
<organism evidence="3 4">
    <name type="scientific">Dissulfurirhabdus thermomarina</name>
    <dbReference type="NCBI Taxonomy" id="1765737"/>
    <lineage>
        <taxon>Bacteria</taxon>
        <taxon>Deltaproteobacteria</taxon>
        <taxon>Dissulfurirhabdaceae</taxon>
        <taxon>Dissulfurirhabdus</taxon>
    </lineage>
</organism>